<feature type="compositionally biased region" description="Polar residues" evidence="3">
    <location>
        <begin position="168"/>
        <end position="178"/>
    </location>
</feature>
<protein>
    <recommendedName>
        <fullName evidence="4">Fungal lipase-type domain-containing protein</fullName>
    </recommendedName>
</protein>
<sequence>MKTASRPTTAPTIMAGEDTYGACIDELNYGQLHSASARAPPKPIHHQPPVLKENVRPASAARTPQRKVVRAYNGPFCCLSTEISREVAFSSRKAKCNTPSGLQKPLKTPNTKRKSKSIMTPLSRDLFRAKTAGRDLPPVPATDSKMMQIKLTDTASMSSSDSGDGTSPANLFSTFSTAKDTKRDLGLSKSAKKTRKGNPPLNFSLSARKKLKRCLTPPRSALGSHKSRFGDSSTRSSAAALAALSTSYDGLSQFRLTSTEHDPSPFQVELPDKEDVLVHAKVCNLMDGYTAIHRDFDFSTLSGIGRATLEKEYANTTLERPLIAGSCHRGVVRTLLDCAPDLVVEGFFREYSKDDSGAGERMEACIFSSESLRQIIVCFRGSTKNQAKPLQSQFFFASKLGKYVPLQYCRLLVGQTKPKFKGTATLDKKEQDVPILDLFRAAYFSTTLEKTVFVLLANLASRKPFFDIVFTGHSFGASIAQIASVRYATAKAQMRVKCTVFGSPRIGGQEWRHLVHAIPNLCIYRIENGADPFVEQPQGAEWKHCGHSIKICDSSSGVGVSFKALRFGVEPAESAEKSMIAPQNILRAVQSKVVAIPTCSSQHKGDHEMENVVEKLVRSGDKWIADFVGMRGNGVSVGNERRLIS</sequence>
<feature type="region of interest" description="Disordered" evidence="3">
    <location>
        <begin position="93"/>
        <end position="203"/>
    </location>
</feature>
<evidence type="ECO:0000256" key="1">
    <source>
        <dbReference type="ARBA" id="ARBA00022801"/>
    </source>
</evidence>
<dbReference type="Gene3D" id="3.40.50.1820">
    <property type="entry name" value="alpha/beta hydrolase"/>
    <property type="match status" value="1"/>
</dbReference>
<dbReference type="EMBL" id="AGNL01006322">
    <property type="protein sequence ID" value="EJK72129.1"/>
    <property type="molecule type" value="Genomic_DNA"/>
</dbReference>
<dbReference type="OrthoDB" id="46438at2759"/>
<keyword evidence="1" id="KW-0378">Hydrolase</keyword>
<evidence type="ECO:0000313" key="5">
    <source>
        <dbReference type="EMBL" id="EJK72129.1"/>
    </source>
</evidence>
<feature type="compositionally biased region" description="Low complexity" evidence="3">
    <location>
        <begin position="152"/>
        <end position="167"/>
    </location>
</feature>
<dbReference type="InterPro" id="IPR029058">
    <property type="entry name" value="AB_hydrolase_fold"/>
</dbReference>
<dbReference type="InterPro" id="IPR033556">
    <property type="entry name" value="PLA"/>
</dbReference>
<dbReference type="AlphaFoldDB" id="K0T4S3"/>
<evidence type="ECO:0000259" key="4">
    <source>
        <dbReference type="Pfam" id="PF01764"/>
    </source>
</evidence>
<keyword evidence="2" id="KW-0443">Lipid metabolism</keyword>
<comment type="caution">
    <text evidence="5">The sequence shown here is derived from an EMBL/GenBank/DDBJ whole genome shotgun (WGS) entry which is preliminary data.</text>
</comment>
<gene>
    <name evidence="5" type="ORF">THAOC_06369</name>
</gene>
<evidence type="ECO:0000313" key="6">
    <source>
        <dbReference type="Proteomes" id="UP000266841"/>
    </source>
</evidence>
<dbReference type="Proteomes" id="UP000266841">
    <property type="component" value="Unassembled WGS sequence"/>
</dbReference>
<proteinExistence type="predicted"/>
<evidence type="ECO:0000256" key="2">
    <source>
        <dbReference type="ARBA" id="ARBA00023098"/>
    </source>
</evidence>
<dbReference type="PANTHER" id="PTHR31828:SF1">
    <property type="entry name" value="PHOSPHOLIPASE A1-IIGAMMA"/>
    <property type="match status" value="1"/>
</dbReference>
<dbReference type="Pfam" id="PF01764">
    <property type="entry name" value="Lipase_3"/>
    <property type="match status" value="1"/>
</dbReference>
<dbReference type="InterPro" id="IPR002921">
    <property type="entry name" value="Fungal_lipase-type"/>
</dbReference>
<feature type="region of interest" description="Disordered" evidence="3">
    <location>
        <begin position="36"/>
        <end position="62"/>
    </location>
</feature>
<dbReference type="GO" id="GO:0008970">
    <property type="term" value="F:phospholipase A1 activity"/>
    <property type="evidence" value="ECO:0007669"/>
    <property type="project" value="InterPro"/>
</dbReference>
<accession>K0T4S3</accession>
<dbReference type="PANTHER" id="PTHR31828">
    <property type="entry name" value="PHOSPHOLIPASE A1-IIGAMMA"/>
    <property type="match status" value="1"/>
</dbReference>
<evidence type="ECO:0000256" key="3">
    <source>
        <dbReference type="SAM" id="MobiDB-lite"/>
    </source>
</evidence>
<feature type="domain" description="Fungal lipase-type" evidence="4">
    <location>
        <begin position="430"/>
        <end position="533"/>
    </location>
</feature>
<dbReference type="GO" id="GO:0006629">
    <property type="term" value="P:lipid metabolic process"/>
    <property type="evidence" value="ECO:0007669"/>
    <property type="project" value="UniProtKB-KW"/>
</dbReference>
<reference evidence="5 6" key="1">
    <citation type="journal article" date="2012" name="Genome Biol.">
        <title>Genome and low-iron response of an oceanic diatom adapted to chronic iron limitation.</title>
        <authorList>
            <person name="Lommer M."/>
            <person name="Specht M."/>
            <person name="Roy A.S."/>
            <person name="Kraemer L."/>
            <person name="Andreson R."/>
            <person name="Gutowska M.A."/>
            <person name="Wolf J."/>
            <person name="Bergner S.V."/>
            <person name="Schilhabel M.B."/>
            <person name="Klostermeier U.C."/>
            <person name="Beiko R.G."/>
            <person name="Rosenstiel P."/>
            <person name="Hippler M."/>
            <person name="Laroche J."/>
        </authorList>
    </citation>
    <scope>NUCLEOTIDE SEQUENCE [LARGE SCALE GENOMIC DNA]</scope>
    <source>
        <strain evidence="5 6">CCMP1005</strain>
    </source>
</reference>
<dbReference type="SUPFAM" id="SSF53474">
    <property type="entry name" value="alpha/beta-Hydrolases"/>
    <property type="match status" value="1"/>
</dbReference>
<organism evidence="5 6">
    <name type="scientific">Thalassiosira oceanica</name>
    <name type="common">Marine diatom</name>
    <dbReference type="NCBI Taxonomy" id="159749"/>
    <lineage>
        <taxon>Eukaryota</taxon>
        <taxon>Sar</taxon>
        <taxon>Stramenopiles</taxon>
        <taxon>Ochrophyta</taxon>
        <taxon>Bacillariophyta</taxon>
        <taxon>Coscinodiscophyceae</taxon>
        <taxon>Thalassiosirophycidae</taxon>
        <taxon>Thalassiosirales</taxon>
        <taxon>Thalassiosiraceae</taxon>
        <taxon>Thalassiosira</taxon>
    </lineage>
</organism>
<keyword evidence="6" id="KW-1185">Reference proteome</keyword>
<name>K0T4S3_THAOC</name>
<dbReference type="eggNOG" id="ENOG502TD3F">
    <property type="taxonomic scope" value="Eukaryota"/>
</dbReference>